<protein>
    <recommendedName>
        <fullName evidence="3">F-box domain-containing protein</fullName>
    </recommendedName>
</protein>
<organism evidence="1 2">
    <name type="scientific">Aureobasidium namibiae CBS 147.97</name>
    <dbReference type="NCBI Taxonomy" id="1043004"/>
    <lineage>
        <taxon>Eukaryota</taxon>
        <taxon>Fungi</taxon>
        <taxon>Dikarya</taxon>
        <taxon>Ascomycota</taxon>
        <taxon>Pezizomycotina</taxon>
        <taxon>Dothideomycetes</taxon>
        <taxon>Dothideomycetidae</taxon>
        <taxon>Dothideales</taxon>
        <taxon>Saccotheciaceae</taxon>
        <taxon>Aureobasidium</taxon>
    </lineage>
</organism>
<evidence type="ECO:0008006" key="3">
    <source>
        <dbReference type="Google" id="ProtNLM"/>
    </source>
</evidence>
<dbReference type="PANTHER" id="PTHR42085:SF1">
    <property type="entry name" value="F-BOX DOMAIN-CONTAINING PROTEIN"/>
    <property type="match status" value="1"/>
</dbReference>
<dbReference type="PANTHER" id="PTHR42085">
    <property type="entry name" value="F-BOX DOMAIN-CONTAINING PROTEIN"/>
    <property type="match status" value="1"/>
</dbReference>
<name>A0A074WHB4_9PEZI</name>
<dbReference type="AlphaFoldDB" id="A0A074WHB4"/>
<dbReference type="RefSeq" id="XP_013423471.1">
    <property type="nucleotide sequence ID" value="XM_013568017.1"/>
</dbReference>
<sequence>MLSFIDLPPEIRLAIYRLVLQFTLSRTKRIHYRDTDTFYYGNFLFIHQNQYYMRTRFDEDPTRACDIRRPRYSIHDIDELLFLASTCRLLRAELLDLAWSNADLRIQSQELYNDLRNIFYERLSSKTCGFIRTLQLGLDTKTCNSTETKKIAVLIRRRLPQLKELTVYINLDFEPRVEDLMPSVRIFGILPRHVAVEFKRLLTLMGQRRPAPLRPRDPPWSVVFYDRAYRSAGMALRVLQAEVSSKVQKRKEEQAKRELGDQVCDILEDTDEMRSLMVG</sequence>
<dbReference type="Proteomes" id="UP000027730">
    <property type="component" value="Unassembled WGS sequence"/>
</dbReference>
<dbReference type="HOGENOM" id="CLU_997424_0_0_1"/>
<dbReference type="InterPro" id="IPR038883">
    <property type="entry name" value="AN11006-like"/>
</dbReference>
<evidence type="ECO:0000313" key="1">
    <source>
        <dbReference type="EMBL" id="KEQ69217.1"/>
    </source>
</evidence>
<keyword evidence="2" id="KW-1185">Reference proteome</keyword>
<gene>
    <name evidence="1" type="ORF">M436DRAFT_56437</name>
</gene>
<dbReference type="OrthoDB" id="3934122at2759"/>
<proteinExistence type="predicted"/>
<dbReference type="GeneID" id="25412317"/>
<reference evidence="1 2" key="1">
    <citation type="journal article" date="2014" name="BMC Genomics">
        <title>Genome sequencing of four Aureobasidium pullulans varieties: biotechnological potential, stress tolerance, and description of new species.</title>
        <authorList>
            <person name="Gostin Ar C."/>
            <person name="Ohm R.A."/>
            <person name="Kogej T."/>
            <person name="Sonjak S."/>
            <person name="Turk M."/>
            <person name="Zajc J."/>
            <person name="Zalar P."/>
            <person name="Grube M."/>
            <person name="Sun H."/>
            <person name="Han J."/>
            <person name="Sharma A."/>
            <person name="Chiniquy J."/>
            <person name="Ngan C.Y."/>
            <person name="Lipzen A."/>
            <person name="Barry K."/>
            <person name="Grigoriev I.V."/>
            <person name="Gunde-Cimerman N."/>
        </authorList>
    </citation>
    <scope>NUCLEOTIDE SEQUENCE [LARGE SCALE GENOMIC DNA]</scope>
    <source>
        <strain evidence="1 2">CBS 147.97</strain>
    </source>
</reference>
<evidence type="ECO:0000313" key="2">
    <source>
        <dbReference type="Proteomes" id="UP000027730"/>
    </source>
</evidence>
<dbReference type="EMBL" id="KL584722">
    <property type="protein sequence ID" value="KEQ69217.1"/>
    <property type="molecule type" value="Genomic_DNA"/>
</dbReference>
<accession>A0A074WHB4</accession>